<dbReference type="InterPro" id="IPR045349">
    <property type="entry name" value="SLC41A1-3"/>
</dbReference>
<keyword evidence="7" id="KW-0406">Ion transport</keyword>
<feature type="transmembrane region" description="Helical" evidence="9">
    <location>
        <begin position="196"/>
        <end position="215"/>
    </location>
</feature>
<dbReference type="Pfam" id="PF01769">
    <property type="entry name" value="MgtE"/>
    <property type="match status" value="2"/>
</dbReference>
<dbReference type="SUPFAM" id="SSF161093">
    <property type="entry name" value="MgtE membrane domain-like"/>
    <property type="match status" value="2"/>
</dbReference>
<evidence type="ECO:0000313" key="12">
    <source>
        <dbReference type="Proteomes" id="UP000290932"/>
    </source>
</evidence>
<keyword evidence="6 9" id="KW-1133">Transmembrane helix</keyword>
<evidence type="ECO:0000256" key="4">
    <source>
        <dbReference type="ARBA" id="ARBA00022692"/>
    </source>
</evidence>
<dbReference type="AlphaFoldDB" id="A0A498H0M5"/>
<feature type="transmembrane region" description="Helical" evidence="9">
    <location>
        <begin position="373"/>
        <end position="397"/>
    </location>
</feature>
<feature type="transmembrane region" description="Helical" evidence="9">
    <location>
        <begin position="36"/>
        <end position="54"/>
    </location>
</feature>
<feature type="transmembrane region" description="Helical" evidence="9">
    <location>
        <begin position="127"/>
        <end position="150"/>
    </location>
</feature>
<feature type="transmembrane region" description="Helical" evidence="9">
    <location>
        <begin position="252"/>
        <end position="276"/>
    </location>
</feature>
<protein>
    <submittedName>
        <fullName evidence="11">Magnesium transporter MgtE</fullName>
    </submittedName>
</protein>
<dbReference type="PANTHER" id="PTHR16228">
    <property type="entry name" value="DIVALENT CATION TRANSPORTER SOLUTE CARRIER FAMILY 41"/>
    <property type="match status" value="1"/>
</dbReference>
<dbReference type="EMBL" id="LHQS01000002">
    <property type="protein sequence ID" value="RXE56168.1"/>
    <property type="molecule type" value="Genomic_DNA"/>
</dbReference>
<name>A0A498H0M5_9EURY</name>
<evidence type="ECO:0000256" key="7">
    <source>
        <dbReference type="ARBA" id="ARBA00023065"/>
    </source>
</evidence>
<dbReference type="PANTHER" id="PTHR16228:SF7">
    <property type="entry name" value="SLC41A_MGTE INTEGRAL MEMBRANE DOMAIN-CONTAINING PROTEIN"/>
    <property type="match status" value="1"/>
</dbReference>
<keyword evidence="12" id="KW-1185">Reference proteome</keyword>
<evidence type="ECO:0000256" key="8">
    <source>
        <dbReference type="ARBA" id="ARBA00023136"/>
    </source>
</evidence>
<evidence type="ECO:0000256" key="9">
    <source>
        <dbReference type="SAM" id="Phobius"/>
    </source>
</evidence>
<dbReference type="GO" id="GO:0016020">
    <property type="term" value="C:membrane"/>
    <property type="evidence" value="ECO:0007669"/>
    <property type="project" value="UniProtKB-SubCell"/>
</dbReference>
<comment type="caution">
    <text evidence="11">The sequence shown here is derived from an EMBL/GenBank/DDBJ whole genome shotgun (WGS) entry which is preliminary data.</text>
</comment>
<dbReference type="InterPro" id="IPR006667">
    <property type="entry name" value="SLC41_membr_dom"/>
</dbReference>
<feature type="domain" description="SLC41A/MgtE integral membrane" evidence="10">
    <location>
        <begin position="261"/>
        <end position="392"/>
    </location>
</feature>
<organism evidence="11 12">
    <name type="scientific">Methanoculleus taiwanensis</name>
    <dbReference type="NCBI Taxonomy" id="1550565"/>
    <lineage>
        <taxon>Archaea</taxon>
        <taxon>Methanobacteriati</taxon>
        <taxon>Methanobacteriota</taxon>
        <taxon>Stenosarchaea group</taxon>
        <taxon>Methanomicrobia</taxon>
        <taxon>Methanomicrobiales</taxon>
        <taxon>Methanomicrobiaceae</taxon>
        <taxon>Methanoculleus</taxon>
    </lineage>
</organism>
<keyword evidence="5" id="KW-0460">Magnesium</keyword>
<feature type="transmembrane region" description="Helical" evidence="9">
    <location>
        <begin position="227"/>
        <end position="246"/>
    </location>
</feature>
<feature type="transmembrane region" description="Helical" evidence="9">
    <location>
        <begin position="306"/>
        <end position="327"/>
    </location>
</feature>
<evidence type="ECO:0000256" key="2">
    <source>
        <dbReference type="ARBA" id="ARBA00009749"/>
    </source>
</evidence>
<evidence type="ECO:0000259" key="10">
    <source>
        <dbReference type="Pfam" id="PF01769"/>
    </source>
</evidence>
<sequence length="398" mass="41032">MAQGIASRYHLLLTGLSALLIATAAGSIAGIYLGSATAVLALIPGLLVLLPASIGMRGNISGVFASRLSSSMHLGEFEVSFTEGSVLGDNLRASLIISVLTAFFLGLAANVVGLVSGIEVIGALDLVLISLLSGMLSSIVILLFTILLSIASYRYGLDLDLIGAPAVTTAGDIVTIPVLVASAVLVMLLPPELRDLLALAAVASVAVTLVYTLRTSESVRRMVTERTVLLLPLSFLGIMAGATYEAGLEELVAFAAFLILIPPYMGGLGSIGGILASRLATGMHMGTIPPLLLPGRETAHHFIITYFYTLILLPLMAVIAHAAAVLLGLATPGLVAMVAISLLAGLLIVTLMNGMAYVTASLSFRFGLDPDNYGIPVITSLIDFIGAAVLVATIGILL</sequence>
<gene>
    <name evidence="11" type="ORF">ABH15_08395</name>
</gene>
<evidence type="ECO:0000256" key="6">
    <source>
        <dbReference type="ARBA" id="ARBA00022989"/>
    </source>
</evidence>
<keyword evidence="8 9" id="KW-0472">Membrane</keyword>
<evidence type="ECO:0000313" key="11">
    <source>
        <dbReference type="EMBL" id="RXE56168.1"/>
    </source>
</evidence>
<keyword evidence="4 9" id="KW-0812">Transmembrane</keyword>
<dbReference type="GO" id="GO:0008324">
    <property type="term" value="F:monoatomic cation transmembrane transporter activity"/>
    <property type="evidence" value="ECO:0007669"/>
    <property type="project" value="InterPro"/>
</dbReference>
<dbReference type="OrthoDB" id="86118at2157"/>
<dbReference type="Gene3D" id="1.10.357.20">
    <property type="entry name" value="SLC41 divalent cation transporters, integral membrane domain"/>
    <property type="match status" value="2"/>
</dbReference>
<comment type="subcellular location">
    <subcellularLocation>
        <location evidence="1">Membrane</location>
        <topology evidence="1">Multi-pass membrane protein</topology>
    </subcellularLocation>
</comment>
<proteinExistence type="inferred from homology"/>
<feature type="transmembrane region" description="Helical" evidence="9">
    <location>
        <begin position="333"/>
        <end position="352"/>
    </location>
</feature>
<dbReference type="Proteomes" id="UP000290932">
    <property type="component" value="Unassembled WGS sequence"/>
</dbReference>
<keyword evidence="3" id="KW-0813">Transport</keyword>
<evidence type="ECO:0000256" key="3">
    <source>
        <dbReference type="ARBA" id="ARBA00022448"/>
    </source>
</evidence>
<dbReference type="InterPro" id="IPR036739">
    <property type="entry name" value="SLC41_membr_dom_sf"/>
</dbReference>
<feature type="transmembrane region" description="Helical" evidence="9">
    <location>
        <begin position="162"/>
        <end position="190"/>
    </location>
</feature>
<reference evidence="11 12" key="1">
    <citation type="journal article" date="2015" name="Int. J. Syst. Evol. Microbiol.">
        <title>Methanoculleus taiwanensis sp. nov., a methanogen isolated from deep marine sediment at the deformation front area near Taiwan.</title>
        <authorList>
            <person name="Weng C.Y."/>
            <person name="Chen S.C."/>
            <person name="Lai M.C."/>
            <person name="Wu S.Y."/>
            <person name="Lin S."/>
            <person name="Yang T.F."/>
            <person name="Chen P.C."/>
        </authorList>
    </citation>
    <scope>NUCLEOTIDE SEQUENCE [LARGE SCALE GENOMIC DNA]</scope>
    <source>
        <strain evidence="11 12">CYW4</strain>
    </source>
</reference>
<accession>A0A498H0M5</accession>
<dbReference type="RefSeq" id="WP_128693915.1">
    <property type="nucleotide sequence ID" value="NZ_LHQS01000002.1"/>
</dbReference>
<feature type="transmembrane region" description="Helical" evidence="9">
    <location>
        <begin position="95"/>
        <end position="115"/>
    </location>
</feature>
<evidence type="ECO:0000256" key="1">
    <source>
        <dbReference type="ARBA" id="ARBA00004141"/>
    </source>
</evidence>
<comment type="similarity">
    <text evidence="2">Belongs to the SLC41A transporter family.</text>
</comment>
<feature type="domain" description="SLC41A/MgtE integral membrane" evidence="10">
    <location>
        <begin position="51"/>
        <end position="181"/>
    </location>
</feature>
<evidence type="ECO:0000256" key="5">
    <source>
        <dbReference type="ARBA" id="ARBA00022842"/>
    </source>
</evidence>